<proteinExistence type="predicted"/>
<evidence type="ECO:0000313" key="2">
    <source>
        <dbReference type="Proteomes" id="UP001162483"/>
    </source>
</evidence>
<gene>
    <name evidence="1" type="ORF">SPARVUS_LOCUS15111850</name>
</gene>
<name>A0ABN9GZX8_9NEOB</name>
<organism evidence="1 2">
    <name type="scientific">Staurois parvus</name>
    <dbReference type="NCBI Taxonomy" id="386267"/>
    <lineage>
        <taxon>Eukaryota</taxon>
        <taxon>Metazoa</taxon>
        <taxon>Chordata</taxon>
        <taxon>Craniata</taxon>
        <taxon>Vertebrata</taxon>
        <taxon>Euteleostomi</taxon>
        <taxon>Amphibia</taxon>
        <taxon>Batrachia</taxon>
        <taxon>Anura</taxon>
        <taxon>Neobatrachia</taxon>
        <taxon>Ranoidea</taxon>
        <taxon>Ranidae</taxon>
        <taxon>Staurois</taxon>
    </lineage>
</organism>
<accession>A0ABN9GZX8</accession>
<reference evidence="1" key="1">
    <citation type="submission" date="2023-05" db="EMBL/GenBank/DDBJ databases">
        <authorList>
            <person name="Stuckert A."/>
        </authorList>
    </citation>
    <scope>NUCLEOTIDE SEQUENCE</scope>
</reference>
<keyword evidence="2" id="KW-1185">Reference proteome</keyword>
<sequence length="88" mass="10236">MFLLPTTNVRNTFFPLTTKIRKHFFSIEHQYLKNLPTDHQCKGHSSHCPPMLGSLFPLTQNIVQETFFPLTTNVRNILPIDNQSKEHS</sequence>
<comment type="caution">
    <text evidence="1">The sequence shown here is derived from an EMBL/GenBank/DDBJ whole genome shotgun (WGS) entry which is preliminary data.</text>
</comment>
<evidence type="ECO:0000313" key="1">
    <source>
        <dbReference type="EMBL" id="CAI9614709.1"/>
    </source>
</evidence>
<dbReference type="Proteomes" id="UP001162483">
    <property type="component" value="Unassembled WGS sequence"/>
</dbReference>
<dbReference type="EMBL" id="CATNWA010019734">
    <property type="protein sequence ID" value="CAI9614709.1"/>
    <property type="molecule type" value="Genomic_DNA"/>
</dbReference>
<protein>
    <submittedName>
        <fullName evidence="1">Uncharacterized protein</fullName>
    </submittedName>
</protein>